<accession>A0A1W0BCI0</accession>
<organism evidence="1 2">
    <name type="scientific">Nocardia donostiensis</name>
    <dbReference type="NCBI Taxonomy" id="1538463"/>
    <lineage>
        <taxon>Bacteria</taxon>
        <taxon>Bacillati</taxon>
        <taxon>Actinomycetota</taxon>
        <taxon>Actinomycetes</taxon>
        <taxon>Mycobacteriales</taxon>
        <taxon>Nocardiaceae</taxon>
        <taxon>Nocardia</taxon>
    </lineage>
</organism>
<sequence length="191" mass="20720">MMVFMIGNGDEAESEVVTAEMFGQMSIRAVGNLRQSGQDAGCPVFAERMVQVLLDGLRSLDELPRDDPFWQGTNHLTTVYKLQKYAQQRLEHTPEDHAARWALVAIDLAFGAIDGGLSWLGPLIADDVAVVDAAVIIANWVEELIGLDASDALRAACAWADSDRLRALARTDDGPAIHRILALLGHTVVDG</sequence>
<proteinExistence type="predicted"/>
<name>A0A1W0BCI0_9NOCA</name>
<evidence type="ECO:0000313" key="1">
    <source>
        <dbReference type="EMBL" id="ONM48061.1"/>
    </source>
</evidence>
<comment type="caution">
    <text evidence="1">The sequence shown here is derived from an EMBL/GenBank/DDBJ whole genome shotgun (WGS) entry which is preliminary data.</text>
</comment>
<reference evidence="1 2" key="1">
    <citation type="journal article" date="2016" name="Antonie Van Leeuwenhoek">
        <title>Nocardia donostiensis sp. nov., isolated from human respiratory specimens.</title>
        <authorList>
            <person name="Ercibengoa M."/>
            <person name="Bell M."/>
            <person name="Marimon J.M."/>
            <person name="Humrighouse B."/>
            <person name="Klenk H.P."/>
            <person name="Potter G."/>
            <person name="Perez-Trallero E."/>
        </authorList>
    </citation>
    <scope>NUCLEOTIDE SEQUENCE [LARGE SCALE GENOMIC DNA]</scope>
    <source>
        <strain evidence="1 2">X1655</strain>
    </source>
</reference>
<dbReference type="AlphaFoldDB" id="A0A1W0BCI0"/>
<protein>
    <submittedName>
        <fullName evidence="1">Uncharacterized protein</fullName>
    </submittedName>
</protein>
<gene>
    <name evidence="1" type="ORF">B0T46_13620</name>
</gene>
<keyword evidence="2" id="KW-1185">Reference proteome</keyword>
<dbReference type="EMBL" id="MUMY01000011">
    <property type="protein sequence ID" value="ONM48061.1"/>
    <property type="molecule type" value="Genomic_DNA"/>
</dbReference>
<evidence type="ECO:0000313" key="2">
    <source>
        <dbReference type="Proteomes" id="UP000188836"/>
    </source>
</evidence>
<dbReference type="Proteomes" id="UP000188836">
    <property type="component" value="Unassembled WGS sequence"/>
</dbReference>